<reference evidence="7" key="1">
    <citation type="submission" date="2016-01" db="EMBL/GenBank/DDBJ databases">
        <authorList>
            <person name="Mitreva M."/>
            <person name="Pepin K.H."/>
            <person name="Mihindukulasuriya K.A."/>
            <person name="Fulton R."/>
            <person name="Fronick C."/>
            <person name="O'Laughlin M."/>
            <person name="Miner T."/>
            <person name="Herter B."/>
            <person name="Rosa B.A."/>
            <person name="Cordes M."/>
            <person name="Tomlinson C."/>
            <person name="Wollam A."/>
            <person name="Palsikar V.B."/>
            <person name="Mardis E.R."/>
            <person name="Wilson R.K."/>
        </authorList>
    </citation>
    <scope>NUCLEOTIDE SEQUENCE [LARGE SCALE GENOMIC DNA]</scope>
    <source>
        <strain evidence="7">DNF00729</strain>
    </source>
</reference>
<evidence type="ECO:0000259" key="5">
    <source>
        <dbReference type="Pfam" id="PF18267"/>
    </source>
</evidence>
<dbReference type="InterPro" id="IPR036188">
    <property type="entry name" value="FAD/NAD-bd_sf"/>
</dbReference>
<comment type="caution">
    <text evidence="6">The sequence shown here is derived from an EMBL/GenBank/DDBJ whole genome shotgun (WGS) entry which is preliminary data.</text>
</comment>
<organism evidence="6 7">
    <name type="scientific">Aedoeadaptatus coxii</name>
    <dbReference type="NCBI Taxonomy" id="755172"/>
    <lineage>
        <taxon>Bacteria</taxon>
        <taxon>Bacillati</taxon>
        <taxon>Bacillota</taxon>
        <taxon>Tissierellia</taxon>
        <taxon>Tissierellales</taxon>
        <taxon>Peptoniphilaceae</taxon>
        <taxon>Aedoeadaptatus</taxon>
    </lineage>
</organism>
<dbReference type="SUPFAM" id="SSF51905">
    <property type="entry name" value="FAD/NAD(P)-binding domain"/>
    <property type="match status" value="1"/>
</dbReference>
<accession>A0A134AH83</accession>
<feature type="domain" description="NADH-rubredoxin oxidoreductase C-terminal" evidence="5">
    <location>
        <begin position="314"/>
        <end position="375"/>
    </location>
</feature>
<evidence type="ECO:0000256" key="3">
    <source>
        <dbReference type="ARBA" id="ARBA00022827"/>
    </source>
</evidence>
<dbReference type="EMBL" id="LSDG01000023">
    <property type="protein sequence ID" value="KXB67059.1"/>
    <property type="molecule type" value="Genomic_DNA"/>
</dbReference>
<dbReference type="PANTHER" id="PTHR43429:SF3">
    <property type="entry name" value="NITRITE REDUCTASE [NAD(P)H]"/>
    <property type="match status" value="1"/>
</dbReference>
<evidence type="ECO:0000259" key="4">
    <source>
        <dbReference type="Pfam" id="PF07992"/>
    </source>
</evidence>
<keyword evidence="7" id="KW-1185">Reference proteome</keyword>
<dbReference type="Pfam" id="PF07992">
    <property type="entry name" value="Pyr_redox_2"/>
    <property type="match status" value="1"/>
</dbReference>
<evidence type="ECO:0000313" key="6">
    <source>
        <dbReference type="EMBL" id="KXB67059.1"/>
    </source>
</evidence>
<evidence type="ECO:0000313" key="7">
    <source>
        <dbReference type="Proteomes" id="UP000070442"/>
    </source>
</evidence>
<protein>
    <submittedName>
        <fullName evidence="6">Pyridine nucleotide-disulfide oxidoreductase</fullName>
    </submittedName>
</protein>
<dbReference type="PRINTS" id="PR00411">
    <property type="entry name" value="PNDRDTASEI"/>
</dbReference>
<dbReference type="AlphaFoldDB" id="A0A134AH83"/>
<dbReference type="InterPro" id="IPR016156">
    <property type="entry name" value="FAD/NAD-linked_Rdtase_dimer_sf"/>
</dbReference>
<dbReference type="GO" id="GO:0016491">
    <property type="term" value="F:oxidoreductase activity"/>
    <property type="evidence" value="ECO:0007669"/>
    <property type="project" value="InterPro"/>
</dbReference>
<dbReference type="OrthoDB" id="9807946at2"/>
<dbReference type="InterPro" id="IPR023753">
    <property type="entry name" value="FAD/NAD-binding_dom"/>
</dbReference>
<sequence length="393" mass="43400">MAFDYVIVGSGIAGVTAAKEIRKKDKEGSVLLIGDDVRVPYYRIKLSELLGEDDPILPALDEEGWNDKINIQCKFGVSVESIDFEKRILRLSDGEEVEGKKILLANGSHANLPPFKNSDLKGVFTLRSYDDLLSISSYLKHAKRVGVIGGGLLGLEAAKSLQKKGHLVVIVDMEEYLLSKQLDRELGMLLNEEMKDHGFMVYTSTATKGFVGDDHVTGIEFDDGTVVDLDCVLVSIGVRSNIGLFKDTPLEINRGIVVDRELKTNIDNVWAAGDVAEIDGRTMGIWPASRAMGKVAATNMTGGQALYDDPKLFTKLDIGDIQVFSCGNVSEGDVYFYDDGDVHHRLFAKDGKVTGVILYHDTKAMTTYRKLVEEHADIEEALNVKYPFKKEKE</sequence>
<dbReference type="InterPro" id="IPR041575">
    <property type="entry name" value="Rubredoxin_C"/>
</dbReference>
<proteinExistence type="predicted"/>
<dbReference type="InterPro" id="IPR050260">
    <property type="entry name" value="FAD-bd_OxRdtase"/>
</dbReference>
<keyword evidence="3" id="KW-0274">FAD</keyword>
<comment type="cofactor">
    <cofactor evidence="1">
        <name>FAD</name>
        <dbReference type="ChEBI" id="CHEBI:57692"/>
    </cofactor>
</comment>
<dbReference type="Proteomes" id="UP000070442">
    <property type="component" value="Unassembled WGS sequence"/>
</dbReference>
<keyword evidence="2" id="KW-0285">Flavoprotein</keyword>
<dbReference type="STRING" id="755172.HMPREF1863_00785"/>
<dbReference type="PANTHER" id="PTHR43429">
    <property type="entry name" value="PYRIDINE NUCLEOTIDE-DISULFIDE OXIDOREDUCTASE DOMAIN-CONTAINING"/>
    <property type="match status" value="1"/>
</dbReference>
<feature type="domain" description="FAD/NAD(P)-binding" evidence="4">
    <location>
        <begin position="3"/>
        <end position="293"/>
    </location>
</feature>
<dbReference type="PATRIC" id="fig|755172.3.peg.754"/>
<dbReference type="Pfam" id="PF18267">
    <property type="entry name" value="Rubredoxin_C"/>
    <property type="match status" value="1"/>
</dbReference>
<evidence type="ECO:0000256" key="1">
    <source>
        <dbReference type="ARBA" id="ARBA00001974"/>
    </source>
</evidence>
<dbReference type="PRINTS" id="PR00368">
    <property type="entry name" value="FADPNR"/>
</dbReference>
<dbReference type="Gene3D" id="3.30.390.30">
    <property type="match status" value="1"/>
</dbReference>
<gene>
    <name evidence="6" type="ORF">HMPREF1863_00785</name>
</gene>
<dbReference type="RefSeq" id="WP_068367448.1">
    <property type="nucleotide sequence ID" value="NZ_CAMYBE010000002.1"/>
</dbReference>
<dbReference type="Gene3D" id="3.50.50.60">
    <property type="entry name" value="FAD/NAD(P)-binding domain"/>
    <property type="match status" value="2"/>
</dbReference>
<name>A0A134AH83_9FIRM</name>
<evidence type="ECO:0000256" key="2">
    <source>
        <dbReference type="ARBA" id="ARBA00022630"/>
    </source>
</evidence>